<dbReference type="PROSITE" id="PS50297">
    <property type="entry name" value="ANK_REP_REGION"/>
    <property type="match status" value="1"/>
</dbReference>
<feature type="region of interest" description="Disordered" evidence="4">
    <location>
        <begin position="50"/>
        <end position="79"/>
    </location>
</feature>
<gene>
    <name evidence="5" type="ORF">Cvel_14787</name>
</gene>
<organism evidence="5">
    <name type="scientific">Chromera velia CCMP2878</name>
    <dbReference type="NCBI Taxonomy" id="1169474"/>
    <lineage>
        <taxon>Eukaryota</taxon>
        <taxon>Sar</taxon>
        <taxon>Alveolata</taxon>
        <taxon>Colpodellida</taxon>
        <taxon>Chromeraceae</taxon>
        <taxon>Chromera</taxon>
    </lineage>
</organism>
<dbReference type="InterPro" id="IPR002110">
    <property type="entry name" value="Ankyrin_rpt"/>
</dbReference>
<evidence type="ECO:0000256" key="2">
    <source>
        <dbReference type="ARBA" id="ARBA00023043"/>
    </source>
</evidence>
<dbReference type="InterPro" id="IPR036770">
    <property type="entry name" value="Ankyrin_rpt-contain_sf"/>
</dbReference>
<protein>
    <submittedName>
        <fullName evidence="5">Uncharacterized protein</fullName>
    </submittedName>
</protein>
<dbReference type="AlphaFoldDB" id="A0A0G4F2I3"/>
<dbReference type="InterPro" id="IPR050663">
    <property type="entry name" value="Ankyrin-SOCS_Box"/>
</dbReference>
<feature type="compositionally biased region" description="Low complexity" evidence="4">
    <location>
        <begin position="68"/>
        <end position="77"/>
    </location>
</feature>
<accession>A0A0G4F2I3</accession>
<keyword evidence="2 3" id="KW-0040">ANK repeat</keyword>
<reference evidence="5" key="1">
    <citation type="submission" date="2014-11" db="EMBL/GenBank/DDBJ databases">
        <authorList>
            <person name="Otto D Thomas"/>
            <person name="Naeem Raeece"/>
        </authorList>
    </citation>
    <scope>NUCLEOTIDE SEQUENCE</scope>
</reference>
<sequence>MLIRNAASLTAVQEELEAVALSLLEITGMVRHMGRILGTYNVLLVSNGEGDESASHSDSGPRLPPHLPAAAAATGSPPMVPAQESAALAELRQQVETMRKGAKVHLNRIMNARCCMDLSPLFVCDIGNVIRSFAPVGADQLHETLDEFFEAENWEEGEERRAKREDLALFLHVGVDVDRLVDSQTALIKAVLATSFEAVKILVKAGAGVGMRNYSAGNSVLYIGGITFEIAEFLVSGGADVNIENSDGRQPPSLAAEDNLTDLIELYLQNGAAINAADKEGDTALHVAAMTS</sequence>
<keyword evidence="1" id="KW-0677">Repeat</keyword>
<dbReference type="GO" id="GO:0005634">
    <property type="term" value="C:nucleus"/>
    <property type="evidence" value="ECO:0007669"/>
    <property type="project" value="TreeGrafter"/>
</dbReference>
<proteinExistence type="predicted"/>
<name>A0A0G4F2I3_9ALVE</name>
<dbReference type="GO" id="GO:0045944">
    <property type="term" value="P:positive regulation of transcription by RNA polymerase II"/>
    <property type="evidence" value="ECO:0007669"/>
    <property type="project" value="TreeGrafter"/>
</dbReference>
<evidence type="ECO:0000256" key="4">
    <source>
        <dbReference type="SAM" id="MobiDB-lite"/>
    </source>
</evidence>
<evidence type="ECO:0000256" key="1">
    <source>
        <dbReference type="ARBA" id="ARBA00022737"/>
    </source>
</evidence>
<dbReference type="VEuPathDB" id="CryptoDB:Cvel_14787"/>
<dbReference type="PANTHER" id="PTHR24193:SF121">
    <property type="entry name" value="ADA2A-CONTAINING COMPLEX COMPONENT 3, ISOFORM D"/>
    <property type="match status" value="1"/>
</dbReference>
<dbReference type="PANTHER" id="PTHR24193">
    <property type="entry name" value="ANKYRIN REPEAT PROTEIN"/>
    <property type="match status" value="1"/>
</dbReference>
<feature type="repeat" description="ANK" evidence="3">
    <location>
        <begin position="182"/>
        <end position="214"/>
    </location>
</feature>
<dbReference type="Gene3D" id="1.25.40.20">
    <property type="entry name" value="Ankyrin repeat-containing domain"/>
    <property type="match status" value="1"/>
</dbReference>
<evidence type="ECO:0000313" key="5">
    <source>
        <dbReference type="EMBL" id="CEM05953.1"/>
    </source>
</evidence>
<dbReference type="GO" id="GO:0000976">
    <property type="term" value="F:transcription cis-regulatory region binding"/>
    <property type="evidence" value="ECO:0007669"/>
    <property type="project" value="TreeGrafter"/>
</dbReference>
<dbReference type="SUPFAM" id="SSF48403">
    <property type="entry name" value="Ankyrin repeat"/>
    <property type="match status" value="1"/>
</dbReference>
<dbReference type="PhylomeDB" id="A0A0G4F2I3"/>
<evidence type="ECO:0000256" key="3">
    <source>
        <dbReference type="PROSITE-ProRule" id="PRU00023"/>
    </source>
</evidence>
<dbReference type="PROSITE" id="PS50088">
    <property type="entry name" value="ANK_REPEAT"/>
    <property type="match status" value="2"/>
</dbReference>
<dbReference type="Pfam" id="PF12796">
    <property type="entry name" value="Ank_2"/>
    <property type="match status" value="1"/>
</dbReference>
<dbReference type="EMBL" id="CDMZ01000072">
    <property type="protein sequence ID" value="CEM05953.1"/>
    <property type="molecule type" value="Genomic_DNA"/>
</dbReference>
<feature type="repeat" description="ANK" evidence="3">
    <location>
        <begin position="247"/>
        <end position="279"/>
    </location>
</feature>